<keyword evidence="2" id="KW-0853">WD repeat</keyword>
<evidence type="ECO:0000256" key="4">
    <source>
        <dbReference type="SAM" id="MobiDB-lite"/>
    </source>
</evidence>
<gene>
    <name evidence="6" type="ORF">M513_08523</name>
</gene>
<dbReference type="PANTHER" id="PTHR12848:SF16">
    <property type="entry name" value="REGULATORY-ASSOCIATED PROTEIN OF MTOR"/>
    <property type="match status" value="1"/>
</dbReference>
<dbReference type="Pfam" id="PF03308">
    <property type="entry name" value="MeaB"/>
    <property type="match status" value="1"/>
</dbReference>
<keyword evidence="3" id="KW-0677">Repeat</keyword>
<dbReference type="InterPro" id="IPR004083">
    <property type="entry name" value="Raptor"/>
</dbReference>
<dbReference type="GO" id="GO:0071230">
    <property type="term" value="P:cellular response to amino acid stimulus"/>
    <property type="evidence" value="ECO:0007669"/>
    <property type="project" value="TreeGrafter"/>
</dbReference>
<feature type="domain" description="Raptor N-terminal CASPase-like" evidence="5">
    <location>
        <begin position="456"/>
        <end position="609"/>
    </location>
</feature>
<dbReference type="InterPro" id="IPR036322">
    <property type="entry name" value="WD40_repeat_dom_sf"/>
</dbReference>
<dbReference type="GO" id="GO:0003924">
    <property type="term" value="F:GTPase activity"/>
    <property type="evidence" value="ECO:0007669"/>
    <property type="project" value="InterPro"/>
</dbReference>
<dbReference type="SUPFAM" id="SSF50978">
    <property type="entry name" value="WD40 repeat-like"/>
    <property type="match status" value="1"/>
</dbReference>
<feature type="region of interest" description="Disordered" evidence="4">
    <location>
        <begin position="1315"/>
        <end position="1336"/>
    </location>
</feature>
<feature type="compositionally biased region" description="Basic and acidic residues" evidence="4">
    <location>
        <begin position="1519"/>
        <end position="1529"/>
    </location>
</feature>
<dbReference type="EMBL" id="KL363251">
    <property type="protein sequence ID" value="KFD50574.1"/>
    <property type="molecule type" value="Genomic_DNA"/>
</dbReference>
<dbReference type="InterPro" id="IPR005129">
    <property type="entry name" value="GTPase_ArgK"/>
</dbReference>
<evidence type="ECO:0000256" key="3">
    <source>
        <dbReference type="ARBA" id="ARBA00022737"/>
    </source>
</evidence>
<organism evidence="6 7">
    <name type="scientific">Trichuris suis</name>
    <name type="common">pig whipworm</name>
    <dbReference type="NCBI Taxonomy" id="68888"/>
    <lineage>
        <taxon>Eukaryota</taxon>
        <taxon>Metazoa</taxon>
        <taxon>Ecdysozoa</taxon>
        <taxon>Nematoda</taxon>
        <taxon>Enoplea</taxon>
        <taxon>Dorylaimia</taxon>
        <taxon>Trichinellida</taxon>
        <taxon>Trichuridae</taxon>
        <taxon>Trichuris</taxon>
    </lineage>
</organism>
<evidence type="ECO:0000313" key="6">
    <source>
        <dbReference type="EMBL" id="KFD50574.1"/>
    </source>
</evidence>
<comment type="similarity">
    <text evidence="1">Belongs to the SIMIBI class G3E GTPase family. ArgK/MeaB subfamily.</text>
</comment>
<dbReference type="Proteomes" id="UP000030764">
    <property type="component" value="Unassembled WGS sequence"/>
</dbReference>
<dbReference type="GO" id="GO:0038202">
    <property type="term" value="P:TORC1 signaling"/>
    <property type="evidence" value="ECO:0007669"/>
    <property type="project" value="TreeGrafter"/>
</dbReference>
<feature type="region of interest" description="Disordered" evidence="4">
    <location>
        <begin position="679"/>
        <end position="724"/>
    </location>
</feature>
<dbReference type="GO" id="GO:0030307">
    <property type="term" value="P:positive regulation of cell growth"/>
    <property type="evidence" value="ECO:0007669"/>
    <property type="project" value="TreeGrafter"/>
</dbReference>
<dbReference type="GO" id="GO:0005525">
    <property type="term" value="F:GTP binding"/>
    <property type="evidence" value="ECO:0007669"/>
    <property type="project" value="InterPro"/>
</dbReference>
<name>A0A085M028_9BILA</name>
<dbReference type="InterPro" id="IPR016024">
    <property type="entry name" value="ARM-type_fold"/>
</dbReference>
<feature type="compositionally biased region" description="Acidic residues" evidence="4">
    <location>
        <begin position="712"/>
        <end position="721"/>
    </location>
</feature>
<protein>
    <recommendedName>
        <fullName evidence="5">Raptor N-terminal CASPase-like domain-containing protein</fullName>
    </recommendedName>
</protein>
<dbReference type="Pfam" id="PF14538">
    <property type="entry name" value="Raptor_N"/>
    <property type="match status" value="1"/>
</dbReference>
<dbReference type="SUPFAM" id="SSF52540">
    <property type="entry name" value="P-loop containing nucleoside triphosphate hydrolases"/>
    <property type="match status" value="1"/>
</dbReference>
<accession>A0A085M028</accession>
<dbReference type="GO" id="GO:0009267">
    <property type="term" value="P:cellular response to starvation"/>
    <property type="evidence" value="ECO:0007669"/>
    <property type="project" value="TreeGrafter"/>
</dbReference>
<dbReference type="Gene3D" id="3.40.50.300">
    <property type="entry name" value="P-loop containing nucleotide triphosphate hydrolases"/>
    <property type="match status" value="1"/>
</dbReference>
<dbReference type="GO" id="GO:0005737">
    <property type="term" value="C:cytoplasm"/>
    <property type="evidence" value="ECO:0007669"/>
    <property type="project" value="TreeGrafter"/>
</dbReference>
<proteinExistence type="inferred from homology"/>
<dbReference type="PRINTS" id="PR01547">
    <property type="entry name" value="YEAST176DUF"/>
</dbReference>
<dbReference type="NCBIfam" id="NF006958">
    <property type="entry name" value="PRK09435.1"/>
    <property type="match status" value="1"/>
</dbReference>
<dbReference type="InterPro" id="IPR011989">
    <property type="entry name" value="ARM-like"/>
</dbReference>
<dbReference type="Gene3D" id="1.20.5.170">
    <property type="match status" value="1"/>
</dbReference>
<dbReference type="InterPro" id="IPR029347">
    <property type="entry name" value="Raptor_N"/>
</dbReference>
<dbReference type="GO" id="GO:0031931">
    <property type="term" value="C:TORC1 complex"/>
    <property type="evidence" value="ECO:0007669"/>
    <property type="project" value="InterPro"/>
</dbReference>
<feature type="compositionally biased region" description="Polar residues" evidence="4">
    <location>
        <begin position="1496"/>
        <end position="1512"/>
    </location>
</feature>
<feature type="compositionally biased region" description="Basic and acidic residues" evidence="4">
    <location>
        <begin position="692"/>
        <end position="702"/>
    </location>
</feature>
<feature type="region of interest" description="Disordered" evidence="4">
    <location>
        <begin position="1483"/>
        <end position="1529"/>
    </location>
</feature>
<evidence type="ECO:0000259" key="5">
    <source>
        <dbReference type="SMART" id="SM01302"/>
    </source>
</evidence>
<dbReference type="PANTHER" id="PTHR12848">
    <property type="entry name" value="REGULATORY-ASSOCIATED PROTEIN OF MTOR"/>
    <property type="match status" value="1"/>
</dbReference>
<dbReference type="GO" id="GO:0030674">
    <property type="term" value="F:protein-macromolecule adaptor activity"/>
    <property type="evidence" value="ECO:0007669"/>
    <property type="project" value="TreeGrafter"/>
</dbReference>
<reference evidence="6 7" key="1">
    <citation type="journal article" date="2014" name="Nat. Genet.">
        <title>Genome and transcriptome of the porcine whipworm Trichuris suis.</title>
        <authorList>
            <person name="Jex A.R."/>
            <person name="Nejsum P."/>
            <person name="Schwarz E.M."/>
            <person name="Hu L."/>
            <person name="Young N.D."/>
            <person name="Hall R.S."/>
            <person name="Korhonen P.K."/>
            <person name="Liao S."/>
            <person name="Thamsborg S."/>
            <person name="Xia J."/>
            <person name="Xu P."/>
            <person name="Wang S."/>
            <person name="Scheerlinck J.P."/>
            <person name="Hofmann A."/>
            <person name="Sternberg P.W."/>
            <person name="Wang J."/>
            <person name="Gasser R.B."/>
        </authorList>
    </citation>
    <scope>NUCLEOTIDE SEQUENCE [LARGE SCALE GENOMIC DNA]</scope>
    <source>
        <strain evidence="6">DCEP-RM93M</strain>
    </source>
</reference>
<evidence type="ECO:0000313" key="7">
    <source>
        <dbReference type="Proteomes" id="UP000030764"/>
    </source>
</evidence>
<sequence length="1746" mass="194463">MLCKHLWRAVAPFCGASGALRRTIFCSAYSLSKAGQLPAFSDRCGLDQEEPNKDDLLGYYRRHWDDRVDESDPTVKELTDRIDRGQRSALAEAITLVESRHPTKRAQGEHILQKLLQKSSKRLQTKGPSSLIYRVAITGSPGAGKSTFIEAFGLYLIKEIKKKVAVLTVDPSSVRTGGSIMGDVARMTNLSREDNCYIRPSATSGSLGGVRSGTHESVVFCEGAGYDIVLIETVGVGQSESAVVDIADMVVLLLSPALGDELQGLKRGIMENADLIVVTKADGDLANAAIATRSQFLSALHYTRSRFRAWQPTVLLASAVSKKGIPEVWKAMSDFREAVTASGELVDQRNKQMTDWMWNHVDDVLAKLFRSHPGVLRQAPQMIDEIKRGQHGKTIAFDSSELAGGGARQLPIETKMCLSNELNSGTPLPISFVELRKRAWEEEPKVDPDVWRMRERMKTVSVALVLCLNVGVDPPDVVRPRPCARLECWMDPQNISQQKAIEIIGLALQKQYERWQPRARYKLSCDPTVEEIRKSCISLRKNAKDERVLFHYNGHGVPKPTKNGEIWVFNKMYTQYIPLSIFDLQSWMGTPGIYVWDCNGAGMAVKGFTSCARQHEKEYFAAKGQLKKLQGIIGDQSPASKQWRQHADSYGYYNSDRSAYTPSFKGGTARGKAHNIRKVSIPYGHGGSSPRPTEETTDERSCDTSSLVDQSVDNENDDEQDEGKPKFRSCIQLAACAADQELPTHPDLPADLFTCCLTTPIRTAVLWYILNNRLTGKLPLSIVDNIPGQLNDRRTPLGELNWIFTAVTDTIAWNSLPQDLFQRLFRQDLLVASLFRNFLLADRIMRSYKCTPISSPPLPPTHDHVMWEAWDHTLDVCLNQLTSMHAGQTEAKDFEKDLLPSSDYSTGGEGARGAYQNVITTPCNTIDYVHSDFFSNQLTAFEVWLCYGFHNRSPPQQLPILLQVLLSQVHRVRALELLGRFLDLGPWAVNLSLAVGIFPYVLRLLQSVAKELRPVLTFIWAKVLAVDNSCQFELVKDNAHLYFLRYMEDASVSLRQKVVPAFVLAALVQEYPEGQRALLQVRYMTVCSELLNDCSNALLRQWLVLGLSCLWSGFEEAKWLAVRCTLHEKIFELLSDPVSIVRASAAYALGCFMRNDHGSSDEQNTHLLHTIAMTMVSTLCNDGSALVRREALVAFHWFILKFENQFVTIVFELAEERRQTGDWTPLSDGHQQKCDSFANLGELAAAVDQLRRESSFAIACNVSSSSFVVKTPETPSPEATDTSTEANSAFSLRTNTRASMARLFGLVKQGQSDWTLSKSDTVPTPHHDRKQRSRDGTVRLSQVSNVYVTVWRAVLRFTSDPDSTVCQMANRLIGYVNDRVADLKRICVSSVLPTTPGSHGRRVTVVGSFPVTKSSSPVGEHRGSPVNRPKFSIGVGVTTVDCASSPNEQSTYKAVSDASPMLSIYSAIYTSLRRPVFGEGPEPNVSAYGIDRPDSGQPSFPNAHKSSASPSSGCPIDDGQMRESRDGKSKPLLETGFLSSCVQSFKLPVIDLLLSDENGSTTLPRTEQTLSSLRMDTLRATIDHCHEQWNALANKDQPYNNFFTCRNDNIPRSLQFFPADPMVCAGCSYTVSVWNWDTGALLTKFDNDSSMDDSTIDQLAYLSLVNPFTHCFVLTGTDHGVVRVWDSQLIIDEDMLDPIDMLEKPNLLAAWIAAEPTCRFLQHPVTNYFWEQDPGLLYVGGDFRQA</sequence>
<dbReference type="Gene3D" id="2.130.10.10">
    <property type="entry name" value="YVTN repeat-like/Quinoprotein amine dehydrogenase"/>
    <property type="match status" value="1"/>
</dbReference>
<dbReference type="InterPro" id="IPR015943">
    <property type="entry name" value="WD40/YVTN_repeat-like_dom_sf"/>
</dbReference>
<dbReference type="SMART" id="SM01302">
    <property type="entry name" value="Raptor_N"/>
    <property type="match status" value="1"/>
</dbReference>
<dbReference type="GO" id="GO:0010506">
    <property type="term" value="P:regulation of autophagy"/>
    <property type="evidence" value="ECO:0007669"/>
    <property type="project" value="TreeGrafter"/>
</dbReference>
<dbReference type="SUPFAM" id="SSF48371">
    <property type="entry name" value="ARM repeat"/>
    <property type="match status" value="1"/>
</dbReference>
<evidence type="ECO:0000256" key="1">
    <source>
        <dbReference type="ARBA" id="ARBA00009625"/>
    </source>
</evidence>
<dbReference type="NCBIfam" id="TIGR00750">
    <property type="entry name" value="lao"/>
    <property type="match status" value="1"/>
</dbReference>
<dbReference type="Gene3D" id="1.25.10.10">
    <property type="entry name" value="Leucine-rich Repeat Variant"/>
    <property type="match status" value="1"/>
</dbReference>
<keyword evidence="7" id="KW-1185">Reference proteome</keyword>
<dbReference type="InterPro" id="IPR027417">
    <property type="entry name" value="P-loop_NTPase"/>
</dbReference>
<dbReference type="Gene3D" id="1.10.287.130">
    <property type="match status" value="1"/>
</dbReference>
<dbReference type="CDD" id="cd03114">
    <property type="entry name" value="MMAA-like"/>
    <property type="match status" value="1"/>
</dbReference>
<evidence type="ECO:0000256" key="2">
    <source>
        <dbReference type="ARBA" id="ARBA00022574"/>
    </source>
</evidence>